<accession>A0ABX8V463</accession>
<dbReference type="InterPro" id="IPR003675">
    <property type="entry name" value="Rce1/LyrA-like_dom"/>
</dbReference>
<gene>
    <name evidence="3" type="ORF">K1I41_08520</name>
</gene>
<keyword evidence="3" id="KW-0378">Hydrolase</keyword>
<keyword evidence="3" id="KW-0645">Protease</keyword>
<reference evidence="3 4" key="1">
    <citation type="submission" date="2021-07" db="EMBL/GenBank/DDBJ databases">
        <title>Flavobacterium WSW3-B6 sp.nov, isolated from seaweed.</title>
        <authorList>
            <person name="Muhammad N."/>
            <person name="Ho H."/>
            <person name="Lee Y.-J."/>
            <person name="Nguyen T."/>
            <person name="Ho J."/>
            <person name="Kim S.-G."/>
        </authorList>
    </citation>
    <scope>NUCLEOTIDE SEQUENCE [LARGE SCALE GENOMIC DNA]</scope>
    <source>
        <strain evidence="3 4">WSW3-B6</strain>
    </source>
</reference>
<keyword evidence="1" id="KW-0812">Transmembrane</keyword>
<sequence>MFIEKAYTKNFDFIKYLPIPLVLLGLMALNYVVIVVMNIDVEDVLRQEIAKKGTNQVFIETLMPMIILLIALLVWVKYVNKQSITSLTTARDKVDWSRVWFSFAVWGGITAGFIGLAYVTNPDNFVLNFNLVPFATLAIIAMIMVPMQTSFEEYLFRGYLMQGIGIVTKSRLIPLITTSLLFGVMHIANPEIEKIGYILLFYYIGTGLFLGIITLMDDGIELALGFHAANNLISALLVTSDWTAFQTDSVLKDVSEPSVGFDIFVPLLILYPILLFIFSRKYGWSGWKSRLTGRIKLTQE</sequence>
<keyword evidence="1" id="KW-0472">Membrane</keyword>
<name>A0ABX8V463_9FLAO</name>
<dbReference type="PANTHER" id="PTHR39430">
    <property type="entry name" value="MEMBRANE-ASSOCIATED PROTEASE-RELATED"/>
    <property type="match status" value="1"/>
</dbReference>
<keyword evidence="4" id="KW-1185">Reference proteome</keyword>
<feature type="transmembrane region" description="Helical" evidence="1">
    <location>
        <begin position="172"/>
        <end position="189"/>
    </location>
</feature>
<keyword evidence="3" id="KW-0482">Metalloprotease</keyword>
<feature type="domain" description="CAAX prenyl protease 2/Lysostaphin resistance protein A-like" evidence="2">
    <location>
        <begin position="138"/>
        <end position="233"/>
    </location>
</feature>
<feature type="transmembrane region" description="Helical" evidence="1">
    <location>
        <begin position="57"/>
        <end position="78"/>
    </location>
</feature>
<dbReference type="EMBL" id="CP080429">
    <property type="protein sequence ID" value="QYJ67595.1"/>
    <property type="molecule type" value="Genomic_DNA"/>
</dbReference>
<organism evidence="3 4">
    <name type="scientific">Flavobacterium litorale</name>
    <dbReference type="NCBI Taxonomy" id="2856519"/>
    <lineage>
        <taxon>Bacteria</taxon>
        <taxon>Pseudomonadati</taxon>
        <taxon>Bacteroidota</taxon>
        <taxon>Flavobacteriia</taxon>
        <taxon>Flavobacteriales</taxon>
        <taxon>Flavobacteriaceae</taxon>
        <taxon>Flavobacterium</taxon>
    </lineage>
</organism>
<feature type="transmembrane region" description="Helical" evidence="1">
    <location>
        <begin position="259"/>
        <end position="278"/>
    </location>
</feature>
<dbReference type="PANTHER" id="PTHR39430:SF1">
    <property type="entry name" value="PROTEASE"/>
    <property type="match status" value="1"/>
</dbReference>
<dbReference type="Pfam" id="PF02517">
    <property type="entry name" value="Rce1-like"/>
    <property type="match status" value="1"/>
</dbReference>
<feature type="transmembrane region" description="Helical" evidence="1">
    <location>
        <begin position="16"/>
        <end position="37"/>
    </location>
</feature>
<proteinExistence type="predicted"/>
<evidence type="ECO:0000313" key="3">
    <source>
        <dbReference type="EMBL" id="QYJ67595.1"/>
    </source>
</evidence>
<dbReference type="Proteomes" id="UP000825381">
    <property type="component" value="Chromosome"/>
</dbReference>
<feature type="transmembrane region" description="Helical" evidence="1">
    <location>
        <begin position="131"/>
        <end position="151"/>
    </location>
</feature>
<feature type="transmembrane region" description="Helical" evidence="1">
    <location>
        <begin position="99"/>
        <end position="119"/>
    </location>
</feature>
<evidence type="ECO:0000256" key="1">
    <source>
        <dbReference type="SAM" id="Phobius"/>
    </source>
</evidence>
<evidence type="ECO:0000313" key="4">
    <source>
        <dbReference type="Proteomes" id="UP000825381"/>
    </source>
</evidence>
<feature type="transmembrane region" description="Helical" evidence="1">
    <location>
        <begin position="195"/>
        <end position="215"/>
    </location>
</feature>
<protein>
    <submittedName>
        <fullName evidence="3">CPBP family intramembrane metalloprotease</fullName>
    </submittedName>
</protein>
<evidence type="ECO:0000259" key="2">
    <source>
        <dbReference type="Pfam" id="PF02517"/>
    </source>
</evidence>
<keyword evidence="1" id="KW-1133">Transmembrane helix</keyword>
<dbReference type="GO" id="GO:0008237">
    <property type="term" value="F:metallopeptidase activity"/>
    <property type="evidence" value="ECO:0007669"/>
    <property type="project" value="UniProtKB-KW"/>
</dbReference>
<dbReference type="RefSeq" id="WP_220639940.1">
    <property type="nucleotide sequence ID" value="NZ_CP080429.1"/>
</dbReference>